<name>A0ABY6RS93_9MYCO</name>
<evidence type="ECO:0000313" key="4">
    <source>
        <dbReference type="Proteomes" id="UP000271464"/>
    </source>
</evidence>
<feature type="compositionally biased region" description="Low complexity" evidence="2">
    <location>
        <begin position="159"/>
        <end position="168"/>
    </location>
</feature>
<feature type="coiled-coil region" evidence="1">
    <location>
        <begin position="7"/>
        <end position="34"/>
    </location>
</feature>
<dbReference type="RefSeq" id="WP_259641826.1">
    <property type="nucleotide sequence ID" value="NZ_UPHM01000152.1"/>
</dbReference>
<keyword evidence="4" id="KW-1185">Reference proteome</keyword>
<accession>A0ABY6RS93</accession>
<organism evidence="3 4">
    <name type="scientific">Mycobacterium persicum</name>
    <dbReference type="NCBI Taxonomy" id="1487726"/>
    <lineage>
        <taxon>Bacteria</taxon>
        <taxon>Bacillati</taxon>
        <taxon>Actinomycetota</taxon>
        <taxon>Actinomycetes</taxon>
        <taxon>Mycobacteriales</taxon>
        <taxon>Mycobacteriaceae</taxon>
        <taxon>Mycobacterium</taxon>
    </lineage>
</organism>
<evidence type="ECO:0000313" key="3">
    <source>
        <dbReference type="EMBL" id="VBA32224.1"/>
    </source>
</evidence>
<sequence length="178" mass="18361">MGNIKSISKARKLVREAQSKANEARIERERLNVEDAASLLVELGRVAAVDEWEHNRISEVRAEAERRRHEHRVAGAEAVARMQQRGETISGIAELAAVKVGEVRAALKAAGSRRAGRAGYRLPGTQVARAMSSGDGAGSNGAASQALGGRGGAAGGGAATPTPSTGALQPSPNVGHVS</sequence>
<reference evidence="3 4" key="1">
    <citation type="submission" date="2018-09" db="EMBL/GenBank/DDBJ databases">
        <authorList>
            <person name="Tagini F."/>
        </authorList>
    </citation>
    <scope>NUCLEOTIDE SEQUENCE [LARGE SCALE GENOMIC DNA]</scope>
    <source>
        <strain evidence="3 4">MK4</strain>
    </source>
</reference>
<gene>
    <name evidence="3" type="ORF">LAUMK4_05695</name>
</gene>
<feature type="region of interest" description="Disordered" evidence="2">
    <location>
        <begin position="131"/>
        <end position="178"/>
    </location>
</feature>
<comment type="caution">
    <text evidence="3">The sequence shown here is derived from an EMBL/GenBank/DDBJ whole genome shotgun (WGS) entry which is preliminary data.</text>
</comment>
<keyword evidence="1" id="KW-0175">Coiled coil</keyword>
<proteinExistence type="predicted"/>
<feature type="compositionally biased region" description="Gly residues" evidence="2">
    <location>
        <begin position="148"/>
        <end position="158"/>
    </location>
</feature>
<protein>
    <submittedName>
        <fullName evidence="3">Uncharacterized protein</fullName>
    </submittedName>
</protein>
<evidence type="ECO:0000256" key="1">
    <source>
        <dbReference type="SAM" id="Coils"/>
    </source>
</evidence>
<feature type="compositionally biased region" description="Low complexity" evidence="2">
    <location>
        <begin position="131"/>
        <end position="147"/>
    </location>
</feature>
<evidence type="ECO:0000256" key="2">
    <source>
        <dbReference type="SAM" id="MobiDB-lite"/>
    </source>
</evidence>
<dbReference type="Proteomes" id="UP000271464">
    <property type="component" value="Unassembled WGS sequence"/>
</dbReference>
<dbReference type="EMBL" id="UPHM01000152">
    <property type="protein sequence ID" value="VBA32224.1"/>
    <property type="molecule type" value="Genomic_DNA"/>
</dbReference>